<dbReference type="Gene3D" id="3.20.20.370">
    <property type="entry name" value="Glycoside hydrolase/deacetylase"/>
    <property type="match status" value="1"/>
</dbReference>
<evidence type="ECO:0008006" key="2">
    <source>
        <dbReference type="Google" id="ProtNLM"/>
    </source>
</evidence>
<dbReference type="EMBL" id="VSSQ01014841">
    <property type="protein sequence ID" value="MPM54521.1"/>
    <property type="molecule type" value="Genomic_DNA"/>
</dbReference>
<gene>
    <name evidence="1" type="ORF">SDC9_101299</name>
</gene>
<dbReference type="AlphaFoldDB" id="A0A645AQB5"/>
<dbReference type="InterPro" id="IPR012334">
    <property type="entry name" value="Pectin_lyas_fold"/>
</dbReference>
<dbReference type="InterPro" id="IPR011330">
    <property type="entry name" value="Glyco_hydro/deAcase_b/a-brl"/>
</dbReference>
<proteinExistence type="predicted"/>
<dbReference type="GO" id="GO:0005975">
    <property type="term" value="P:carbohydrate metabolic process"/>
    <property type="evidence" value="ECO:0007669"/>
    <property type="project" value="InterPro"/>
</dbReference>
<sequence length="604" mass="66316">MGSYSADNTPQVTVVAPSATSEPLLVDTQNTLWSGIAFQANSGATADLRAFEGRFEHCLFDLRGYLTALDISAGSPSFHACTFTNQSGPGAAVVLGKDNSSGSSAQFSYCLFRDIEGGAFLFRGAQNTRIINCVFANIGYIGMRSRGCSADVSVANSVFYLTTAQKLFLQEPFDKRVPVENSIFAPAPSRYMAWGCQDLSRQPEVINIGNRTLSPRFEGGRHTLLNLCIDDTRNYEVWLSVVPYAKKLGLNITLSLNVEALTPEIWKAIIPANNDGFELASHGATHTSLIARDAVRLGGYAPASRSTTVDIDADENLTIWTDGKPAYMRALGAEPNITLGDLVKDLEEKGFRAELVDLSYRKLPARLLQSVKGQDIHFSSYEPIFILDTKKYQHWTLKESRKAIEEGLRQNNARQKNISVIVAPYAENGPGVMSAMDDTGFTLARSKFDDLDYVSPLKKINLYFMRSSSLGKVFATMPIDNRKEMFRVYLDYMKYHGAIMGVYAHGTEEVSPKDWIDIFDVISGEPLVETLPLAEIARIVQTQCTQTGKGIYRCDSDKGPLSGKISFRPKVDSPLLAAGVPTGCTTNFVGDILSNELPPNIGIY</sequence>
<dbReference type="InterPro" id="IPR011050">
    <property type="entry name" value="Pectin_lyase_fold/virulence"/>
</dbReference>
<reference evidence="1" key="1">
    <citation type="submission" date="2019-08" db="EMBL/GenBank/DDBJ databases">
        <authorList>
            <person name="Kucharzyk K."/>
            <person name="Murdoch R.W."/>
            <person name="Higgins S."/>
            <person name="Loffler F."/>
        </authorList>
    </citation>
    <scope>NUCLEOTIDE SEQUENCE</scope>
</reference>
<accession>A0A645AQB5</accession>
<name>A0A645AQB5_9ZZZZ</name>
<protein>
    <recommendedName>
        <fullName evidence="2">NodB homology domain-containing protein</fullName>
    </recommendedName>
</protein>
<dbReference type="SUPFAM" id="SSF88713">
    <property type="entry name" value="Glycoside hydrolase/deacetylase"/>
    <property type="match status" value="1"/>
</dbReference>
<comment type="caution">
    <text evidence="1">The sequence shown here is derived from an EMBL/GenBank/DDBJ whole genome shotgun (WGS) entry which is preliminary data.</text>
</comment>
<dbReference type="SUPFAM" id="SSF51126">
    <property type="entry name" value="Pectin lyase-like"/>
    <property type="match status" value="1"/>
</dbReference>
<dbReference type="Gene3D" id="2.160.20.10">
    <property type="entry name" value="Single-stranded right-handed beta-helix, Pectin lyase-like"/>
    <property type="match status" value="1"/>
</dbReference>
<organism evidence="1">
    <name type="scientific">bioreactor metagenome</name>
    <dbReference type="NCBI Taxonomy" id="1076179"/>
    <lineage>
        <taxon>unclassified sequences</taxon>
        <taxon>metagenomes</taxon>
        <taxon>ecological metagenomes</taxon>
    </lineage>
</organism>
<evidence type="ECO:0000313" key="1">
    <source>
        <dbReference type="EMBL" id="MPM54521.1"/>
    </source>
</evidence>